<dbReference type="RefSeq" id="WP_108621858.1">
    <property type="nucleotide sequence ID" value="NZ_CP028901.1"/>
</dbReference>
<evidence type="ECO:0000313" key="8">
    <source>
        <dbReference type="EMBL" id="AWB34442.1"/>
    </source>
</evidence>
<dbReference type="KEGG" id="boz:DBV39_12805"/>
<feature type="transmembrane region" description="Helical" evidence="7">
    <location>
        <begin position="15"/>
        <end position="34"/>
    </location>
</feature>
<dbReference type="InterPro" id="IPR052518">
    <property type="entry name" value="CHR_Transporter"/>
</dbReference>
<dbReference type="EMBL" id="CP028901">
    <property type="protein sequence ID" value="AWB34442.1"/>
    <property type="molecule type" value="Genomic_DNA"/>
</dbReference>
<evidence type="ECO:0000256" key="4">
    <source>
        <dbReference type="ARBA" id="ARBA00022692"/>
    </source>
</evidence>
<feature type="transmembrane region" description="Helical" evidence="7">
    <location>
        <begin position="169"/>
        <end position="186"/>
    </location>
</feature>
<dbReference type="GO" id="GO:0005886">
    <property type="term" value="C:plasma membrane"/>
    <property type="evidence" value="ECO:0007669"/>
    <property type="project" value="UniProtKB-SubCell"/>
</dbReference>
<keyword evidence="5 7" id="KW-1133">Transmembrane helix</keyword>
<dbReference type="AlphaFoldDB" id="A0A2R4XKV3"/>
<proteinExistence type="inferred from homology"/>
<evidence type="ECO:0000256" key="6">
    <source>
        <dbReference type="ARBA" id="ARBA00023136"/>
    </source>
</evidence>
<evidence type="ECO:0000256" key="5">
    <source>
        <dbReference type="ARBA" id="ARBA00022989"/>
    </source>
</evidence>
<dbReference type="PANTHER" id="PTHR43663">
    <property type="entry name" value="CHROMATE TRANSPORT PROTEIN-RELATED"/>
    <property type="match status" value="1"/>
</dbReference>
<dbReference type="GO" id="GO:0015109">
    <property type="term" value="F:chromate transmembrane transporter activity"/>
    <property type="evidence" value="ECO:0007669"/>
    <property type="project" value="InterPro"/>
</dbReference>
<evidence type="ECO:0000313" key="9">
    <source>
        <dbReference type="Proteomes" id="UP000244571"/>
    </source>
</evidence>
<dbReference type="Pfam" id="PF02417">
    <property type="entry name" value="Chromate_transp"/>
    <property type="match status" value="1"/>
</dbReference>
<evidence type="ECO:0000256" key="3">
    <source>
        <dbReference type="ARBA" id="ARBA00022475"/>
    </source>
</evidence>
<feature type="transmembrane region" description="Helical" evidence="7">
    <location>
        <begin position="82"/>
        <end position="104"/>
    </location>
</feature>
<feature type="transmembrane region" description="Helical" evidence="7">
    <location>
        <begin position="116"/>
        <end position="137"/>
    </location>
</feature>
<protein>
    <submittedName>
        <fullName evidence="8">Chromate transporter</fullName>
    </submittedName>
</protein>
<keyword evidence="4 7" id="KW-0812">Transmembrane</keyword>
<dbReference type="InterPro" id="IPR003370">
    <property type="entry name" value="Chromate_transpt"/>
</dbReference>
<comment type="subcellular location">
    <subcellularLocation>
        <location evidence="1">Cell membrane</location>
        <topology evidence="1">Multi-pass membrane protein</topology>
    </subcellularLocation>
</comment>
<dbReference type="OrthoDB" id="556585at2"/>
<organism evidence="8 9">
    <name type="scientific">Orrella marina</name>
    <dbReference type="NCBI Taxonomy" id="2163011"/>
    <lineage>
        <taxon>Bacteria</taxon>
        <taxon>Pseudomonadati</taxon>
        <taxon>Pseudomonadota</taxon>
        <taxon>Betaproteobacteria</taxon>
        <taxon>Burkholderiales</taxon>
        <taxon>Alcaligenaceae</taxon>
        <taxon>Orrella</taxon>
    </lineage>
</organism>
<keyword evidence="3" id="KW-1003">Cell membrane</keyword>
<evidence type="ECO:0000256" key="1">
    <source>
        <dbReference type="ARBA" id="ARBA00004651"/>
    </source>
</evidence>
<reference evidence="8 9" key="1">
    <citation type="submission" date="2018-04" db="EMBL/GenBank/DDBJ databases">
        <title>Bordetella sp. HZ20 isolated from seawater.</title>
        <authorList>
            <person name="Sun C."/>
        </authorList>
    </citation>
    <scope>NUCLEOTIDE SEQUENCE [LARGE SCALE GENOMIC DNA]</scope>
    <source>
        <strain evidence="8 9">HZ20</strain>
    </source>
</reference>
<evidence type="ECO:0000256" key="7">
    <source>
        <dbReference type="SAM" id="Phobius"/>
    </source>
</evidence>
<gene>
    <name evidence="8" type="ORF">DBV39_12805</name>
</gene>
<keyword evidence="9" id="KW-1185">Reference proteome</keyword>
<sequence>MSPEPRKAPGSVRELFVFFSLLALQGFGGIIAFIEKGLVQNKKWMTREEFLEDWAVARTMPGPPAINMGIIIGSRHFGARGAFAAVLGVFLFPSFLVLGLAVLYSSFGHLPEVSNALRGMGAVAAGLLIATGIKLLTALPSNVMGLRVCAVLVVVTFVMIGLLHMRVAYALFGLGGLACVYAYRCLGRHRAADPASSRKDRGQS</sequence>
<feature type="transmembrane region" description="Helical" evidence="7">
    <location>
        <begin position="144"/>
        <end position="163"/>
    </location>
</feature>
<dbReference type="PANTHER" id="PTHR43663:SF1">
    <property type="entry name" value="CHROMATE TRANSPORTER"/>
    <property type="match status" value="1"/>
</dbReference>
<accession>A0A2R4XKV3</accession>
<dbReference type="Proteomes" id="UP000244571">
    <property type="component" value="Chromosome"/>
</dbReference>
<keyword evidence="6 7" id="KW-0472">Membrane</keyword>
<name>A0A2R4XKV3_9BURK</name>
<comment type="similarity">
    <text evidence="2">Belongs to the chromate ion transporter (CHR) (TC 2.A.51) family.</text>
</comment>
<evidence type="ECO:0000256" key="2">
    <source>
        <dbReference type="ARBA" id="ARBA00005262"/>
    </source>
</evidence>